<dbReference type="Proteomes" id="UP000022433">
    <property type="component" value="Unassembled WGS sequence"/>
</dbReference>
<comment type="caution">
    <text evidence="1">The sequence shown here is derived from an EMBL/GenBank/DDBJ whole genome shotgun (WGS) entry which is preliminary data.</text>
</comment>
<evidence type="ECO:0000313" key="2">
    <source>
        <dbReference type="Proteomes" id="UP000022433"/>
    </source>
</evidence>
<accession>A0AAN4SJT3</accession>
<organism evidence="1 2">
    <name type="scientific">Bacteroides fragilis str. 1007-1-F #10</name>
    <dbReference type="NCBI Taxonomy" id="1339295"/>
    <lineage>
        <taxon>Bacteria</taxon>
        <taxon>Pseudomonadati</taxon>
        <taxon>Bacteroidota</taxon>
        <taxon>Bacteroidia</taxon>
        <taxon>Bacteroidales</taxon>
        <taxon>Bacteroidaceae</taxon>
        <taxon>Bacteroides</taxon>
    </lineage>
</organism>
<sequence>MITATMEGNAAAQDFLSHLPLKATLPFIPRGVALQFSAFLAPTHLSSEKFVAVVLMTNSFVTVCEWQ</sequence>
<name>A0AAN4SJT3_BACFG</name>
<evidence type="ECO:0000313" key="1">
    <source>
        <dbReference type="EMBL" id="EYA14767.1"/>
    </source>
</evidence>
<gene>
    <name evidence="1" type="ORF">M104_1757</name>
</gene>
<protein>
    <submittedName>
        <fullName evidence="1">Flavodoxin domain protein</fullName>
    </submittedName>
</protein>
<dbReference type="AlphaFoldDB" id="A0AAN4SJT3"/>
<dbReference type="EMBL" id="JGEA01000020">
    <property type="protein sequence ID" value="EYA14767.1"/>
    <property type="molecule type" value="Genomic_DNA"/>
</dbReference>
<proteinExistence type="predicted"/>
<reference evidence="1 2" key="1">
    <citation type="submission" date="2014-02" db="EMBL/GenBank/DDBJ databases">
        <authorList>
            <person name="Sears C."/>
            <person name="Carroll K."/>
            <person name="Sack B.R."/>
            <person name="Qadri F."/>
            <person name="Myers L.L."/>
            <person name="Chung G.-T."/>
            <person name="Escheverria P."/>
            <person name="Fraser C.M."/>
            <person name="Sadzewicz L."/>
            <person name="Shefchek K.A."/>
            <person name="Tallon L."/>
            <person name="Das S.P."/>
            <person name="Daugherty S."/>
            <person name="Mongodin E.F."/>
        </authorList>
    </citation>
    <scope>NUCLEOTIDE SEQUENCE [LARGE SCALE GENOMIC DNA]</scope>
    <source>
        <strain evidence="1 2">1007-1-F #10</strain>
    </source>
</reference>